<feature type="region of interest" description="Disordered" evidence="1">
    <location>
        <begin position="165"/>
        <end position="201"/>
    </location>
</feature>
<name>A0A8X7REX6_BRACI</name>
<evidence type="ECO:0000313" key="2">
    <source>
        <dbReference type="EMBL" id="KAG2285760.1"/>
    </source>
</evidence>
<dbReference type="AlphaFoldDB" id="A0A8X7REX6"/>
<evidence type="ECO:0000256" key="1">
    <source>
        <dbReference type="SAM" id="MobiDB-lite"/>
    </source>
</evidence>
<comment type="caution">
    <text evidence="2">The sequence shown here is derived from an EMBL/GenBank/DDBJ whole genome shotgun (WGS) entry which is preliminary data.</text>
</comment>
<dbReference type="EMBL" id="JAAMPC010000010">
    <property type="protein sequence ID" value="KAG2285760.1"/>
    <property type="molecule type" value="Genomic_DNA"/>
</dbReference>
<sequence length="201" mass="23060">MEIPKGCLLFIEEEGENPRVSPNFIPSNPPPPRRRHSSLPRLAVRSAVISVCYREATVPEEFQLHRKTMIMSLRREGMPSPSLSNLMVSPYFKLWLYIFYYYRDVDYMDNRRYDERSDYAGGLKAGRRLSSGTSSSNKYDQSCPVMELLTSSSWEFLLSQSEMAEKASGGGVGEAKQKEEEEKKEPGRRRRRNCDGRDTAA</sequence>
<protein>
    <submittedName>
        <fullName evidence="2">Uncharacterized protein</fullName>
    </submittedName>
</protein>
<evidence type="ECO:0000313" key="3">
    <source>
        <dbReference type="Proteomes" id="UP000886595"/>
    </source>
</evidence>
<proteinExistence type="predicted"/>
<reference evidence="2 3" key="1">
    <citation type="submission" date="2020-02" db="EMBL/GenBank/DDBJ databases">
        <authorList>
            <person name="Ma Q."/>
            <person name="Huang Y."/>
            <person name="Song X."/>
            <person name="Pei D."/>
        </authorList>
    </citation>
    <scope>NUCLEOTIDE SEQUENCE [LARGE SCALE GENOMIC DNA]</scope>
    <source>
        <strain evidence="2">Sxm20200214</strain>
        <tissue evidence="2">Leaf</tissue>
    </source>
</reference>
<gene>
    <name evidence="2" type="ORF">Bca52824_045364</name>
</gene>
<organism evidence="2 3">
    <name type="scientific">Brassica carinata</name>
    <name type="common">Ethiopian mustard</name>
    <name type="synonym">Abyssinian cabbage</name>
    <dbReference type="NCBI Taxonomy" id="52824"/>
    <lineage>
        <taxon>Eukaryota</taxon>
        <taxon>Viridiplantae</taxon>
        <taxon>Streptophyta</taxon>
        <taxon>Embryophyta</taxon>
        <taxon>Tracheophyta</taxon>
        <taxon>Spermatophyta</taxon>
        <taxon>Magnoliopsida</taxon>
        <taxon>eudicotyledons</taxon>
        <taxon>Gunneridae</taxon>
        <taxon>Pentapetalae</taxon>
        <taxon>rosids</taxon>
        <taxon>malvids</taxon>
        <taxon>Brassicales</taxon>
        <taxon>Brassicaceae</taxon>
        <taxon>Brassiceae</taxon>
        <taxon>Brassica</taxon>
    </lineage>
</organism>
<dbReference type="OrthoDB" id="10484895at2759"/>
<dbReference type="Proteomes" id="UP000886595">
    <property type="component" value="Unassembled WGS sequence"/>
</dbReference>
<accession>A0A8X7REX6</accession>
<feature type="compositionally biased region" description="Basic and acidic residues" evidence="1">
    <location>
        <begin position="175"/>
        <end position="185"/>
    </location>
</feature>
<keyword evidence="3" id="KW-1185">Reference proteome</keyword>